<reference evidence="4 5" key="1">
    <citation type="journal article" date="2024" name="Nat. Commun.">
        <title>Phylogenomics reveals the evolutionary origins of lichenization in chlorophyte algae.</title>
        <authorList>
            <person name="Puginier C."/>
            <person name="Libourel C."/>
            <person name="Otte J."/>
            <person name="Skaloud P."/>
            <person name="Haon M."/>
            <person name="Grisel S."/>
            <person name="Petersen M."/>
            <person name="Berrin J.G."/>
            <person name="Delaux P.M."/>
            <person name="Dal Grande F."/>
            <person name="Keller J."/>
        </authorList>
    </citation>
    <scope>NUCLEOTIDE SEQUENCE [LARGE SCALE GENOMIC DNA]</scope>
    <source>
        <strain evidence="4 5">SAG 2523</strain>
    </source>
</reference>
<dbReference type="Proteomes" id="UP001485043">
    <property type="component" value="Unassembled WGS sequence"/>
</dbReference>
<dbReference type="Gene3D" id="3.80.10.10">
    <property type="entry name" value="Ribonuclease Inhibitor"/>
    <property type="match status" value="1"/>
</dbReference>
<sequence length="293" mass="30847">MGAGTVPGQIGGLSNLIIFNAQANKLSGSLADYAFYVTDDRGDLNSYTRIVNLGQNNISGADLSSVWGMSALGMFQGPNGPAINNNQEIPLVLDLSHNNMKGEFPSWIVSALVAASQNVTLNLQGNILTCPAAGFVVNQPIPTGRLLGLQCFNVGVGHNASSVNSNTALASVEAMTTYEEVEVLSTGAAWAIAIGVIIAVTGLAYGGFLLWQRRRDGGIRLNMPGFGGSAGYAAPQADASFSENTNSHNKFSKMNSFTGAVDQPWDRPKSSSSRTVEMGSSPHRDQTGLRAYR</sequence>
<gene>
    <name evidence="4" type="ORF">WJX84_008785</name>
</gene>
<dbReference type="SUPFAM" id="SSF52058">
    <property type="entry name" value="L domain-like"/>
    <property type="match status" value="1"/>
</dbReference>
<comment type="subcellular location">
    <subcellularLocation>
        <location evidence="1">Cytoplasm</location>
        <location evidence="1">Cytoskeleton</location>
        <location evidence="1">Cilium axoneme</location>
    </subcellularLocation>
</comment>
<keyword evidence="3" id="KW-0472">Membrane</keyword>
<dbReference type="AlphaFoldDB" id="A0AAW1TK48"/>
<protein>
    <submittedName>
        <fullName evidence="4">Uncharacterized protein</fullName>
    </submittedName>
</protein>
<dbReference type="Pfam" id="PF00560">
    <property type="entry name" value="LRR_1"/>
    <property type="match status" value="1"/>
</dbReference>
<evidence type="ECO:0000256" key="2">
    <source>
        <dbReference type="SAM" id="MobiDB-lite"/>
    </source>
</evidence>
<keyword evidence="5" id="KW-1185">Reference proteome</keyword>
<dbReference type="InterPro" id="IPR001611">
    <property type="entry name" value="Leu-rich_rpt"/>
</dbReference>
<keyword evidence="3" id="KW-1133">Transmembrane helix</keyword>
<evidence type="ECO:0000313" key="5">
    <source>
        <dbReference type="Proteomes" id="UP001485043"/>
    </source>
</evidence>
<evidence type="ECO:0000256" key="1">
    <source>
        <dbReference type="ARBA" id="ARBA00004430"/>
    </source>
</evidence>
<dbReference type="GO" id="GO:0005930">
    <property type="term" value="C:axoneme"/>
    <property type="evidence" value="ECO:0007669"/>
    <property type="project" value="UniProtKB-SubCell"/>
</dbReference>
<proteinExistence type="predicted"/>
<dbReference type="InterPro" id="IPR032675">
    <property type="entry name" value="LRR_dom_sf"/>
</dbReference>
<accession>A0AAW1TK48</accession>
<evidence type="ECO:0000256" key="3">
    <source>
        <dbReference type="SAM" id="Phobius"/>
    </source>
</evidence>
<keyword evidence="3" id="KW-0812">Transmembrane</keyword>
<evidence type="ECO:0000313" key="4">
    <source>
        <dbReference type="EMBL" id="KAK9868788.1"/>
    </source>
</evidence>
<dbReference type="EMBL" id="JALJOV010000012">
    <property type="protein sequence ID" value="KAK9868788.1"/>
    <property type="molecule type" value="Genomic_DNA"/>
</dbReference>
<feature type="transmembrane region" description="Helical" evidence="3">
    <location>
        <begin position="188"/>
        <end position="211"/>
    </location>
</feature>
<name>A0AAW1TK48_9CHLO</name>
<organism evidence="4 5">
    <name type="scientific">Apatococcus fuscideae</name>
    <dbReference type="NCBI Taxonomy" id="2026836"/>
    <lineage>
        <taxon>Eukaryota</taxon>
        <taxon>Viridiplantae</taxon>
        <taxon>Chlorophyta</taxon>
        <taxon>core chlorophytes</taxon>
        <taxon>Trebouxiophyceae</taxon>
        <taxon>Chlorellales</taxon>
        <taxon>Chlorellaceae</taxon>
        <taxon>Apatococcus</taxon>
    </lineage>
</organism>
<comment type="caution">
    <text evidence="4">The sequence shown here is derived from an EMBL/GenBank/DDBJ whole genome shotgun (WGS) entry which is preliminary data.</text>
</comment>
<feature type="region of interest" description="Disordered" evidence="2">
    <location>
        <begin position="252"/>
        <end position="293"/>
    </location>
</feature>